<dbReference type="NCBIfam" id="NF033650">
    <property type="entry name" value="ANR_neg_reg"/>
    <property type="match status" value="1"/>
</dbReference>
<gene>
    <name evidence="1" type="ORF">GNB58_005111</name>
</gene>
<protein>
    <submittedName>
        <fullName evidence="1">ANR family transcriptional regulator</fullName>
    </submittedName>
</protein>
<evidence type="ECO:0000313" key="1">
    <source>
        <dbReference type="EMBL" id="HAE7767964.1"/>
    </source>
</evidence>
<reference evidence="1" key="2">
    <citation type="submission" date="2018-07" db="EMBL/GenBank/DDBJ databases">
        <authorList>
            <consortium name="NCBI Pathogen Detection Project"/>
        </authorList>
    </citation>
    <scope>NUCLEOTIDE SEQUENCE</scope>
    <source>
        <strain evidence="1">2584-68</strain>
    </source>
</reference>
<accession>A0A736RCM4</accession>
<reference evidence="1" key="1">
    <citation type="journal article" date="2018" name="Genome Biol.">
        <title>SKESA: strategic k-mer extension for scrupulous assemblies.</title>
        <authorList>
            <person name="Souvorov A."/>
            <person name="Agarwala R."/>
            <person name="Lipman D.J."/>
        </authorList>
    </citation>
    <scope>NUCLEOTIDE SEQUENCE</scope>
    <source>
        <strain evidence="1">2584-68</strain>
    </source>
</reference>
<proteinExistence type="predicted"/>
<name>A0A736RCM4_SALHO</name>
<sequence>MAILFDRARTGKPCSPFMSYAASAVIAEQKGDFGRAAEEWSAALSQAQRSVNAEWAGSRLDFCSNAAMRGWGVPGES</sequence>
<dbReference type="InterPro" id="IPR047666">
    <property type="entry name" value="ANR_neg_reg"/>
</dbReference>
<organism evidence="1">
    <name type="scientific">Salmonella enterica subsp. houtenae serovar 45:g,z51:-</name>
    <dbReference type="NCBI Taxonomy" id="1967611"/>
    <lineage>
        <taxon>Bacteria</taxon>
        <taxon>Pseudomonadati</taxon>
        <taxon>Pseudomonadota</taxon>
        <taxon>Gammaproteobacteria</taxon>
        <taxon>Enterobacterales</taxon>
        <taxon>Enterobacteriaceae</taxon>
        <taxon>Salmonella</taxon>
    </lineage>
</organism>
<dbReference type="EMBL" id="DAATAH010000152">
    <property type="protein sequence ID" value="HAE7767964.1"/>
    <property type="molecule type" value="Genomic_DNA"/>
</dbReference>
<dbReference type="AlphaFoldDB" id="A0A736RCM4"/>
<comment type="caution">
    <text evidence="1">The sequence shown here is derived from an EMBL/GenBank/DDBJ whole genome shotgun (WGS) entry which is preliminary data.</text>
</comment>